<dbReference type="Pfam" id="PF07727">
    <property type="entry name" value="RVT_2"/>
    <property type="match status" value="1"/>
</dbReference>
<feature type="region of interest" description="Disordered" evidence="1">
    <location>
        <begin position="86"/>
        <end position="112"/>
    </location>
</feature>
<dbReference type="EMBL" id="BKCJ010009281">
    <property type="protein sequence ID" value="GEU86242.1"/>
    <property type="molecule type" value="Genomic_DNA"/>
</dbReference>
<dbReference type="InterPro" id="IPR013103">
    <property type="entry name" value="RVT_2"/>
</dbReference>
<reference evidence="3" key="1">
    <citation type="journal article" date="2019" name="Sci. Rep.">
        <title>Draft genome of Tanacetum cinerariifolium, the natural source of mosquito coil.</title>
        <authorList>
            <person name="Yamashiro T."/>
            <person name="Shiraishi A."/>
            <person name="Satake H."/>
            <person name="Nakayama K."/>
        </authorList>
    </citation>
    <scope>NUCLEOTIDE SEQUENCE</scope>
</reference>
<name>A0A6L2NMI0_TANCI</name>
<sequence>MASEHSSSGSALHEITLATISSGLVPNTPPSTPFVPPSRTDWVILFQSLFDELLTSPSNVDHPAPEVIAPIAEVVALEPAASIGLPSSTTVNQDAPLPSNSQTTPETQSSIIPNDVEEDNHDLDVAHTNNDSFFGILILEVHYDQSSSTDIINTIVHPDHQISKHNSKWIKDHPLEIIIDQLTRPVSTRLQLHEQALFYYYDAFLTVVEPKTYKDDLIQSCWIEAMQEELNEFERLELDELGGILKKTARLVAHDYRQEEGIDFEESFATVARLEAIRIFLAQPNRFVDPDNLNNMYKLKKTLYGLKQAPRAWYDMVSSFLISQDFSKGSVDPTLFIRRDVKELLLDSSIALTAFTDADHVGCQDTRHITSISMQFLGDRLVSWSSKRSKHIDIRFHFIKEHVENGVIELYFVNTEYQLADIFTKALGRERIELLINKLGLVVTNMHYEESHIRHITGTSNGLKIWSLTQCRIKSQLAMTSMHSEESHIGGENDNNSIDLLLTGNLLMIDDDKMYTLKEGDFNRLYIQDIEDMLLLLVQGKRMEDLLGVESYQKKLNLIKLDTYRSDLKRREAYTAYSNPRGFIYQNKDKKNKLMCIDELHKFSDGTLNDVRTTLDDRLKGTQMKYLPQTIWRQSDRDKAGAMI</sequence>
<gene>
    <name evidence="3" type="ORF">Tci_058220</name>
</gene>
<protein>
    <recommendedName>
        <fullName evidence="2">Reverse transcriptase Ty1/copia-type domain-containing protein</fullName>
    </recommendedName>
</protein>
<proteinExistence type="predicted"/>
<accession>A0A6L2NMI0</accession>
<dbReference type="AlphaFoldDB" id="A0A6L2NMI0"/>
<organism evidence="3">
    <name type="scientific">Tanacetum cinerariifolium</name>
    <name type="common">Dalmatian daisy</name>
    <name type="synonym">Chrysanthemum cinerariifolium</name>
    <dbReference type="NCBI Taxonomy" id="118510"/>
    <lineage>
        <taxon>Eukaryota</taxon>
        <taxon>Viridiplantae</taxon>
        <taxon>Streptophyta</taxon>
        <taxon>Embryophyta</taxon>
        <taxon>Tracheophyta</taxon>
        <taxon>Spermatophyta</taxon>
        <taxon>Magnoliopsida</taxon>
        <taxon>eudicotyledons</taxon>
        <taxon>Gunneridae</taxon>
        <taxon>Pentapetalae</taxon>
        <taxon>asterids</taxon>
        <taxon>campanulids</taxon>
        <taxon>Asterales</taxon>
        <taxon>Asteraceae</taxon>
        <taxon>Asteroideae</taxon>
        <taxon>Anthemideae</taxon>
        <taxon>Anthemidinae</taxon>
        <taxon>Tanacetum</taxon>
    </lineage>
</organism>
<comment type="caution">
    <text evidence="3">The sequence shown here is derived from an EMBL/GenBank/DDBJ whole genome shotgun (WGS) entry which is preliminary data.</text>
</comment>
<dbReference type="CDD" id="cd09272">
    <property type="entry name" value="RNase_HI_RT_Ty1"/>
    <property type="match status" value="1"/>
</dbReference>
<evidence type="ECO:0000256" key="1">
    <source>
        <dbReference type="SAM" id="MobiDB-lite"/>
    </source>
</evidence>
<evidence type="ECO:0000259" key="2">
    <source>
        <dbReference type="Pfam" id="PF07727"/>
    </source>
</evidence>
<evidence type="ECO:0000313" key="3">
    <source>
        <dbReference type="EMBL" id="GEU86242.1"/>
    </source>
</evidence>
<feature type="domain" description="Reverse transcriptase Ty1/copia-type" evidence="2">
    <location>
        <begin position="279"/>
        <end position="344"/>
    </location>
</feature>